<protein>
    <submittedName>
        <fullName evidence="7">Phospholipase D</fullName>
    </submittedName>
</protein>
<proteinExistence type="predicted"/>
<dbReference type="GO" id="GO:0004630">
    <property type="term" value="F:phospholipase D activity"/>
    <property type="evidence" value="ECO:0007669"/>
    <property type="project" value="UniProtKB-EC"/>
</dbReference>
<dbReference type="Proteomes" id="UP000317881">
    <property type="component" value="Unassembled WGS sequence"/>
</dbReference>
<evidence type="ECO:0000256" key="1">
    <source>
        <dbReference type="ARBA" id="ARBA00000798"/>
    </source>
</evidence>
<comment type="caution">
    <text evidence="7">The sequence shown here is derived from an EMBL/GenBank/DDBJ whole genome shotgun (WGS) entry which is preliminary data.</text>
</comment>
<accession>A0A4Y3VSP7</accession>
<evidence type="ECO:0000259" key="6">
    <source>
        <dbReference type="PROSITE" id="PS50035"/>
    </source>
</evidence>
<evidence type="ECO:0000256" key="3">
    <source>
        <dbReference type="ARBA" id="ARBA00022801"/>
    </source>
</evidence>
<dbReference type="InterPro" id="IPR001736">
    <property type="entry name" value="PLipase_D/transphosphatidylase"/>
</dbReference>
<keyword evidence="4" id="KW-0443">Lipid metabolism</keyword>
<name>A0A4Y3VSP7_9ACTN</name>
<evidence type="ECO:0000256" key="5">
    <source>
        <dbReference type="SAM" id="MobiDB-lite"/>
    </source>
</evidence>
<dbReference type="AlphaFoldDB" id="A0A4Y3VSP7"/>
<gene>
    <name evidence="7" type="ORF">SSP24_56310</name>
</gene>
<keyword evidence="8" id="KW-1185">Reference proteome</keyword>
<dbReference type="RefSeq" id="WP_141312504.1">
    <property type="nucleotide sequence ID" value="NZ_BJND01000045.1"/>
</dbReference>
<comment type="catalytic activity">
    <reaction evidence="1">
        <text>a 1,2-diacyl-sn-glycero-3-phosphocholine + H2O = a 1,2-diacyl-sn-glycero-3-phosphate + choline + H(+)</text>
        <dbReference type="Rhea" id="RHEA:14445"/>
        <dbReference type="ChEBI" id="CHEBI:15354"/>
        <dbReference type="ChEBI" id="CHEBI:15377"/>
        <dbReference type="ChEBI" id="CHEBI:15378"/>
        <dbReference type="ChEBI" id="CHEBI:57643"/>
        <dbReference type="ChEBI" id="CHEBI:58608"/>
        <dbReference type="EC" id="3.1.4.4"/>
    </reaction>
</comment>
<dbReference type="SMART" id="SM00155">
    <property type="entry name" value="PLDc"/>
    <property type="match status" value="2"/>
</dbReference>
<evidence type="ECO:0000256" key="2">
    <source>
        <dbReference type="ARBA" id="ARBA00022737"/>
    </source>
</evidence>
<evidence type="ECO:0000313" key="7">
    <source>
        <dbReference type="EMBL" id="GEC07976.1"/>
    </source>
</evidence>
<dbReference type="PANTHER" id="PTHR18896">
    <property type="entry name" value="PHOSPHOLIPASE D"/>
    <property type="match status" value="1"/>
</dbReference>
<dbReference type="EMBL" id="BJND01000045">
    <property type="protein sequence ID" value="GEC07976.1"/>
    <property type="molecule type" value="Genomic_DNA"/>
</dbReference>
<dbReference type="GO" id="GO:0009395">
    <property type="term" value="P:phospholipid catabolic process"/>
    <property type="evidence" value="ECO:0007669"/>
    <property type="project" value="TreeGrafter"/>
</dbReference>
<keyword evidence="2" id="KW-0677">Repeat</keyword>
<dbReference type="Gene3D" id="3.30.870.10">
    <property type="entry name" value="Endonuclease Chain A"/>
    <property type="match status" value="2"/>
</dbReference>
<dbReference type="PROSITE" id="PS50035">
    <property type="entry name" value="PLD"/>
    <property type="match status" value="1"/>
</dbReference>
<dbReference type="PANTHER" id="PTHR18896:SF76">
    <property type="entry name" value="PHOSPHOLIPASE"/>
    <property type="match status" value="1"/>
</dbReference>
<dbReference type="CDD" id="cd09105">
    <property type="entry name" value="PLDc_vPLD1_2_like_2"/>
    <property type="match status" value="1"/>
</dbReference>
<organism evidence="7 8">
    <name type="scientific">Streptomyces spinoverrucosus</name>
    <dbReference type="NCBI Taxonomy" id="284043"/>
    <lineage>
        <taxon>Bacteria</taxon>
        <taxon>Bacillati</taxon>
        <taxon>Actinomycetota</taxon>
        <taxon>Actinomycetes</taxon>
        <taxon>Kitasatosporales</taxon>
        <taxon>Streptomycetaceae</taxon>
        <taxon>Streptomyces</taxon>
    </lineage>
</organism>
<sequence length="538" mass="59880">MELTDWLLTSSERGNSATRLDSRRPDRAAWSHGNTVRPLIHGARYFRELLSAIRTQRAGDLLLFTDWRGDPDERLNGPGSEVGTVLCEAAERGVIVKGLVWRSHLDRFQFSEAENRYLGEEVEAAGGECLLDMRVRPGGSHHQKFVVLRHPDRPELDIAFVGGIDLCHNRHDDAAHSGDPQSQPIAAAYGRHPPWHDIQLAIRGPAVGDIEAVFRERWEDPAPLTRSPLVRLRELVHHQDTDADPLPPQAPDPRPRGTCTVQLLRTYPNRLLRGYDFAPDGERSIARGYRKALRRARALIYLEDQYLWSPHVMECFAEALTANPGLRLIAVIPSLPEQAGRLTLPINLIGRITALDRLRRAGGGRVAVYGLENHAGTPVYVHAKVCVIDDVWTSVGSDNINLRSWTHDSELSCAVLDESTDPREPGDPGGLGDGARSYARNLRLELSREHLDIATPGDPHASDPLCDPVTAFNAFAASAAALDSWYDNGRPGPKPPGRLRTYRPPSLSRPTRTLCTPLHRLLVDPDGRPLRLRRRNAY</sequence>
<dbReference type="SUPFAM" id="SSF56024">
    <property type="entry name" value="Phospholipase D/nuclease"/>
    <property type="match status" value="2"/>
</dbReference>
<feature type="region of interest" description="Disordered" evidence="5">
    <location>
        <begin position="238"/>
        <end position="257"/>
    </location>
</feature>
<reference evidence="7 8" key="1">
    <citation type="submission" date="2019-06" db="EMBL/GenBank/DDBJ databases">
        <title>Whole genome shotgun sequence of Streptomyces spinoverrucosus NBRC 14228.</title>
        <authorList>
            <person name="Hosoyama A."/>
            <person name="Uohara A."/>
            <person name="Ohji S."/>
            <person name="Ichikawa N."/>
        </authorList>
    </citation>
    <scope>NUCLEOTIDE SEQUENCE [LARGE SCALE GENOMIC DNA]</scope>
    <source>
        <strain evidence="7 8">NBRC 14228</strain>
    </source>
</reference>
<feature type="region of interest" description="Disordered" evidence="5">
    <location>
        <begin position="486"/>
        <end position="511"/>
    </location>
</feature>
<dbReference type="OrthoDB" id="8828485at2"/>
<keyword evidence="3" id="KW-0378">Hydrolase</keyword>
<evidence type="ECO:0000256" key="4">
    <source>
        <dbReference type="ARBA" id="ARBA00023098"/>
    </source>
</evidence>
<feature type="domain" description="PLD phosphodiesterase" evidence="6">
    <location>
        <begin position="377"/>
        <end position="404"/>
    </location>
</feature>
<evidence type="ECO:0000313" key="8">
    <source>
        <dbReference type="Proteomes" id="UP000317881"/>
    </source>
</evidence>
<dbReference type="InterPro" id="IPR015679">
    <property type="entry name" value="PLipase_D_fam"/>
</dbReference>